<name>A0A175YNX5_DAUCS</name>
<dbReference type="KEGG" id="dcr:108198683"/>
<organism evidence="1 2">
    <name type="scientific">Daucus carota subsp. sativus</name>
    <name type="common">Carrot</name>
    <dbReference type="NCBI Taxonomy" id="79200"/>
    <lineage>
        <taxon>Eukaryota</taxon>
        <taxon>Viridiplantae</taxon>
        <taxon>Streptophyta</taxon>
        <taxon>Embryophyta</taxon>
        <taxon>Tracheophyta</taxon>
        <taxon>Spermatophyta</taxon>
        <taxon>Magnoliopsida</taxon>
        <taxon>eudicotyledons</taxon>
        <taxon>Gunneridae</taxon>
        <taxon>Pentapetalae</taxon>
        <taxon>asterids</taxon>
        <taxon>campanulids</taxon>
        <taxon>Apiales</taxon>
        <taxon>Apiaceae</taxon>
        <taxon>Apioideae</taxon>
        <taxon>Scandiceae</taxon>
        <taxon>Daucinae</taxon>
        <taxon>Daucus</taxon>
        <taxon>Daucus sect. Daucus</taxon>
    </lineage>
</organism>
<dbReference type="Proteomes" id="UP000077755">
    <property type="component" value="Chromosome 8"/>
</dbReference>
<sequence>MNNTKWEERLQALTHILTHPTTTPSLHSQFFIYTQLPSNYNLDYYPPILASKSTQLKWAFSLFLHKLLRFGVPQTSWRSKCPYQIPPPLILAKGVEEAKWDDDEGKKEYVIKRMRKRRLGNTINPLIPIMIPNMLVLSLLFWIPSPDNRF</sequence>
<dbReference type="Gramene" id="KZM84522">
    <property type="protein sequence ID" value="KZM84522"/>
    <property type="gene ID" value="DCAR_028056"/>
</dbReference>
<dbReference type="OMA" id="NWDYPPV"/>
<dbReference type="AlphaFoldDB" id="A0A175YNX5"/>
<keyword evidence="2" id="KW-1185">Reference proteome</keyword>
<dbReference type="PANTHER" id="PTHR38364">
    <property type="entry name" value="OSJNBA0022H21.9 PROTEIN"/>
    <property type="match status" value="1"/>
</dbReference>
<reference evidence="1" key="1">
    <citation type="journal article" date="2016" name="Nat. Genet.">
        <title>A high-quality carrot genome assembly provides new insights into carotenoid accumulation and asterid genome evolution.</title>
        <authorList>
            <person name="Iorizzo M."/>
            <person name="Ellison S."/>
            <person name="Senalik D."/>
            <person name="Zeng P."/>
            <person name="Satapoomin P."/>
            <person name="Huang J."/>
            <person name="Bowman M."/>
            <person name="Iovene M."/>
            <person name="Sanseverino W."/>
            <person name="Cavagnaro P."/>
            <person name="Yildiz M."/>
            <person name="Macko-Podgorni A."/>
            <person name="Moranska E."/>
            <person name="Grzebelus E."/>
            <person name="Grzebelus D."/>
            <person name="Ashrafi H."/>
            <person name="Zheng Z."/>
            <person name="Cheng S."/>
            <person name="Spooner D."/>
            <person name="Van Deynze A."/>
            <person name="Simon P."/>
        </authorList>
    </citation>
    <scope>NUCLEOTIDE SEQUENCE</scope>
    <source>
        <tissue evidence="1">Leaf</tissue>
    </source>
</reference>
<gene>
    <name evidence="1" type="ORF">DCAR_0831366</name>
</gene>
<protein>
    <submittedName>
        <fullName evidence="1">Uncharacterized protein</fullName>
    </submittedName>
</protein>
<accession>A0A175YNX5</accession>
<evidence type="ECO:0000313" key="1">
    <source>
        <dbReference type="EMBL" id="WOH11870.1"/>
    </source>
</evidence>
<dbReference type="PANTHER" id="PTHR38364:SF1">
    <property type="entry name" value="OS04G0475300 PROTEIN"/>
    <property type="match status" value="1"/>
</dbReference>
<evidence type="ECO:0000313" key="2">
    <source>
        <dbReference type="Proteomes" id="UP000077755"/>
    </source>
</evidence>
<dbReference type="EMBL" id="CP093350">
    <property type="protein sequence ID" value="WOH11870.1"/>
    <property type="molecule type" value="Genomic_DNA"/>
</dbReference>
<reference evidence="1" key="2">
    <citation type="submission" date="2022-03" db="EMBL/GenBank/DDBJ databases">
        <title>Draft title - Genomic analysis of global carrot germplasm unveils the trajectory of domestication and the origin of high carotenoid orange carrot.</title>
        <authorList>
            <person name="Iorizzo M."/>
            <person name="Ellison S."/>
            <person name="Senalik D."/>
            <person name="Macko-Podgorni A."/>
            <person name="Grzebelus D."/>
            <person name="Bostan H."/>
            <person name="Rolling W."/>
            <person name="Curaba J."/>
            <person name="Simon P."/>
        </authorList>
    </citation>
    <scope>NUCLEOTIDE SEQUENCE</scope>
    <source>
        <tissue evidence="1">Leaf</tissue>
    </source>
</reference>
<proteinExistence type="predicted"/>
<dbReference type="OrthoDB" id="679818at2759"/>